<sequence length="147" mass="15287">MTTFAALDLRRDRYLAWSSSLTVDGFWVANGSHEVLDTDVDDAGLGAALRRMLAASHTGVANPHVGAAASPFAPMLATLGLRAYSTYVKGTRHVDVEADGGTLVVTPSRNGGSREGFVGLPDRAVRLTAPEPAALGAALRAALTRSV</sequence>
<evidence type="ECO:0000313" key="2">
    <source>
        <dbReference type="Proteomes" id="UP001219605"/>
    </source>
</evidence>
<dbReference type="InterPro" id="IPR037891">
    <property type="entry name" value="Cdil-like_sf"/>
</dbReference>
<accession>A0ABY7ZWV5</accession>
<keyword evidence="2" id="KW-1185">Reference proteome</keyword>
<reference evidence="1 2" key="1">
    <citation type="submission" date="2023-02" db="EMBL/GenBank/DDBJ databases">
        <authorList>
            <person name="Mo P."/>
        </authorList>
    </citation>
    <scope>NUCLEOTIDE SEQUENCE [LARGE SCALE GENOMIC DNA]</scope>
    <source>
        <strain evidence="1 2">HUAS 3</strain>
    </source>
</reference>
<organism evidence="1 2">
    <name type="scientific">Micromonospora cathayae</name>
    <dbReference type="NCBI Taxonomy" id="3028804"/>
    <lineage>
        <taxon>Bacteria</taxon>
        <taxon>Bacillati</taxon>
        <taxon>Actinomycetota</taxon>
        <taxon>Actinomycetes</taxon>
        <taxon>Micromonosporales</taxon>
        <taxon>Micromonosporaceae</taxon>
        <taxon>Micromonospora</taxon>
    </lineage>
</organism>
<dbReference type="RefSeq" id="WP_275034305.1">
    <property type="nucleotide sequence ID" value="NZ_CP118615.1"/>
</dbReference>
<protein>
    <submittedName>
        <fullName evidence="1">Uncharacterized protein</fullName>
    </submittedName>
</protein>
<gene>
    <name evidence="1" type="ORF">PVK37_13645</name>
</gene>
<evidence type="ECO:0000313" key="1">
    <source>
        <dbReference type="EMBL" id="WDZ87373.1"/>
    </source>
</evidence>
<name>A0ABY7ZWV5_9ACTN</name>
<proteinExistence type="predicted"/>
<dbReference type="SUPFAM" id="SSF160207">
    <property type="entry name" value="NMB0488-like"/>
    <property type="match status" value="1"/>
</dbReference>
<dbReference type="Proteomes" id="UP001219605">
    <property type="component" value="Chromosome"/>
</dbReference>
<dbReference type="Gene3D" id="3.40.1590.10">
    <property type="entry name" value="NMB0488-like"/>
    <property type="match status" value="1"/>
</dbReference>
<dbReference type="EMBL" id="CP118615">
    <property type="protein sequence ID" value="WDZ87373.1"/>
    <property type="molecule type" value="Genomic_DNA"/>
</dbReference>